<dbReference type="EMBL" id="VSRR010037428">
    <property type="protein sequence ID" value="MPC73744.1"/>
    <property type="molecule type" value="Genomic_DNA"/>
</dbReference>
<dbReference type="Proteomes" id="UP000324222">
    <property type="component" value="Unassembled WGS sequence"/>
</dbReference>
<name>A0A5B7HZ50_PORTR</name>
<protein>
    <submittedName>
        <fullName evidence="2">Uncharacterized protein</fullName>
    </submittedName>
</protein>
<feature type="region of interest" description="Disordered" evidence="1">
    <location>
        <begin position="90"/>
        <end position="128"/>
    </location>
</feature>
<evidence type="ECO:0000256" key="1">
    <source>
        <dbReference type="SAM" id="MobiDB-lite"/>
    </source>
</evidence>
<evidence type="ECO:0000313" key="3">
    <source>
        <dbReference type="Proteomes" id="UP000324222"/>
    </source>
</evidence>
<sequence length="128" mass="14408">MQVWIEDWAKRLSGWEECDVYAVTWKRRRRKMKGDLLNSHSFCTTTTTTTTTTTITATTTATTTSTAASAASAAHLPHVSQINPMKIKASGDLYNQQNGPNDKYFPKQTLLYPTKNQNYPPKPDTLHD</sequence>
<dbReference type="AlphaFoldDB" id="A0A5B7HZ50"/>
<proteinExistence type="predicted"/>
<organism evidence="2 3">
    <name type="scientific">Portunus trituberculatus</name>
    <name type="common">Swimming crab</name>
    <name type="synonym">Neptunus trituberculatus</name>
    <dbReference type="NCBI Taxonomy" id="210409"/>
    <lineage>
        <taxon>Eukaryota</taxon>
        <taxon>Metazoa</taxon>
        <taxon>Ecdysozoa</taxon>
        <taxon>Arthropoda</taxon>
        <taxon>Crustacea</taxon>
        <taxon>Multicrustacea</taxon>
        <taxon>Malacostraca</taxon>
        <taxon>Eumalacostraca</taxon>
        <taxon>Eucarida</taxon>
        <taxon>Decapoda</taxon>
        <taxon>Pleocyemata</taxon>
        <taxon>Brachyura</taxon>
        <taxon>Eubrachyura</taxon>
        <taxon>Portunoidea</taxon>
        <taxon>Portunidae</taxon>
        <taxon>Portuninae</taxon>
        <taxon>Portunus</taxon>
    </lineage>
</organism>
<gene>
    <name evidence="2" type="ORF">E2C01_068081</name>
</gene>
<evidence type="ECO:0000313" key="2">
    <source>
        <dbReference type="EMBL" id="MPC73744.1"/>
    </source>
</evidence>
<reference evidence="2 3" key="1">
    <citation type="submission" date="2019-05" db="EMBL/GenBank/DDBJ databases">
        <title>Another draft genome of Portunus trituberculatus and its Hox gene families provides insights of decapod evolution.</title>
        <authorList>
            <person name="Jeong J.-H."/>
            <person name="Song I."/>
            <person name="Kim S."/>
            <person name="Choi T."/>
            <person name="Kim D."/>
            <person name="Ryu S."/>
            <person name="Kim W."/>
        </authorList>
    </citation>
    <scope>NUCLEOTIDE SEQUENCE [LARGE SCALE GENOMIC DNA]</scope>
    <source>
        <tissue evidence="2">Muscle</tissue>
    </source>
</reference>
<accession>A0A5B7HZ50</accession>
<keyword evidence="3" id="KW-1185">Reference proteome</keyword>
<comment type="caution">
    <text evidence="2">The sequence shown here is derived from an EMBL/GenBank/DDBJ whole genome shotgun (WGS) entry which is preliminary data.</text>
</comment>